<dbReference type="KEGG" id="dge:Dgeo_2965"/>
<proteinExistence type="predicted"/>
<organism evidence="2 3">
    <name type="scientific">Deinococcus geothermalis (strain DSM 11300 / CIP 105573 / AG-3a)</name>
    <dbReference type="NCBI Taxonomy" id="319795"/>
    <lineage>
        <taxon>Bacteria</taxon>
        <taxon>Thermotogati</taxon>
        <taxon>Deinococcota</taxon>
        <taxon>Deinococci</taxon>
        <taxon>Deinococcales</taxon>
        <taxon>Deinococcaceae</taxon>
        <taxon>Deinococcus</taxon>
    </lineage>
</organism>
<accession>A8ZR99</accession>
<dbReference type="EMBL" id="CP000856">
    <property type="protein sequence ID" value="ABW35008.1"/>
    <property type="molecule type" value="Genomic_DNA"/>
</dbReference>
<name>A8ZR99_DEIGD</name>
<reference evidence="2" key="1">
    <citation type="submission" date="2007-10" db="EMBL/GenBank/DDBJ databases">
        <title>Complete sequence of Plasmid2 pDGEO02 of Deinococcus geothermalis DSM 11300.</title>
        <authorList>
            <consortium name="US DOE Joint Genome Institute"/>
            <person name="Copeland A."/>
            <person name="Lucas S."/>
            <person name="Lapidus A."/>
            <person name="Barry K."/>
            <person name="Detter J.C."/>
            <person name="Glavina del Rio T."/>
            <person name="Hammon N."/>
            <person name="Israni S."/>
            <person name="Dalin E."/>
            <person name="Tice H."/>
            <person name="Pitluck S."/>
            <person name="Brettin T."/>
            <person name="Bruce D."/>
            <person name="Han C."/>
            <person name="Tapia R."/>
            <person name="Saunders E."/>
            <person name="Gilna P."/>
            <person name="Schmutz J."/>
            <person name="Larimer F."/>
            <person name="Land M."/>
            <person name="Hauser L."/>
            <person name="Kyrpides N."/>
            <person name="Kim E."/>
            <person name="Daly M.J."/>
            <person name="Fredrickson J.K."/>
            <person name="Makarova K.S."/>
            <person name="Gaidamakova E.K."/>
            <person name="Zhai M."/>
            <person name="Richardson P."/>
        </authorList>
    </citation>
    <scope>NUCLEOTIDE SEQUENCE [LARGE SCALE GENOMIC DNA]</scope>
    <source>
        <strain evidence="2">DSM 11300</strain>
        <plasmid evidence="2">pDGEO02</plasmid>
    </source>
</reference>
<evidence type="ECO:0000313" key="3">
    <source>
        <dbReference type="Proteomes" id="UP000002431"/>
    </source>
</evidence>
<keyword evidence="3" id="KW-1185">Reference proteome</keyword>
<feature type="region of interest" description="Disordered" evidence="1">
    <location>
        <begin position="1"/>
        <end position="63"/>
    </location>
</feature>
<evidence type="ECO:0000256" key="1">
    <source>
        <dbReference type="SAM" id="MobiDB-lite"/>
    </source>
</evidence>
<sequence length="99" mass="10525">MWGRGRAASFGGSVRAASGPDRRTPSHEKLGVTCRPREVGLHRRAGPSPERLKKKRETLPGPSLPAANFVSRVASLVTQTGVVLPGVTTLRRQMTPGSA</sequence>
<evidence type="ECO:0000313" key="2">
    <source>
        <dbReference type="EMBL" id="ABW35008.1"/>
    </source>
</evidence>
<protein>
    <submittedName>
        <fullName evidence="2">Uncharacterized protein</fullName>
    </submittedName>
</protein>
<feature type="compositionally biased region" description="Basic and acidic residues" evidence="1">
    <location>
        <begin position="20"/>
        <end position="41"/>
    </location>
</feature>
<dbReference type="AlphaFoldDB" id="A8ZR99"/>
<dbReference type="Proteomes" id="UP000002431">
    <property type="component" value="Plasmid pDGEO02"/>
</dbReference>
<gene>
    <name evidence="2" type="ORF">Dgeo_2965</name>
</gene>
<dbReference type="HOGENOM" id="CLU_2315633_0_0_0"/>
<geneLocation type="plasmid" evidence="2 3">
    <name>pDGEO02</name>
</geneLocation>
<keyword evidence="2" id="KW-0614">Plasmid</keyword>